<dbReference type="EMBL" id="JAAARO010000021">
    <property type="protein sequence ID" value="KAF5728254.1"/>
    <property type="molecule type" value="Genomic_DNA"/>
</dbReference>
<dbReference type="Pfam" id="PF24994">
    <property type="entry name" value="GIL1_IRKI_C"/>
    <property type="match status" value="1"/>
</dbReference>
<organism evidence="4 5">
    <name type="scientific">Tripterygium wilfordii</name>
    <name type="common">Thunder God vine</name>
    <dbReference type="NCBI Taxonomy" id="458696"/>
    <lineage>
        <taxon>Eukaryota</taxon>
        <taxon>Viridiplantae</taxon>
        <taxon>Streptophyta</taxon>
        <taxon>Embryophyta</taxon>
        <taxon>Tracheophyta</taxon>
        <taxon>Spermatophyta</taxon>
        <taxon>Magnoliopsida</taxon>
        <taxon>eudicotyledons</taxon>
        <taxon>Gunneridae</taxon>
        <taxon>Pentapetalae</taxon>
        <taxon>rosids</taxon>
        <taxon>fabids</taxon>
        <taxon>Celastrales</taxon>
        <taxon>Celastraceae</taxon>
        <taxon>Tripterygium</taxon>
    </lineage>
</organism>
<dbReference type="InterPro" id="IPR006943">
    <property type="entry name" value="DUF641_pln"/>
</dbReference>
<dbReference type="FunCoup" id="A0A7J7C273">
    <property type="interactions" value="2611"/>
</dbReference>
<evidence type="ECO:0000259" key="2">
    <source>
        <dbReference type="Pfam" id="PF04859"/>
    </source>
</evidence>
<evidence type="ECO:0000313" key="5">
    <source>
        <dbReference type="Proteomes" id="UP000593562"/>
    </source>
</evidence>
<dbReference type="InterPro" id="IPR056813">
    <property type="entry name" value="GIL1_IRKI_C"/>
</dbReference>
<evidence type="ECO:0000313" key="4">
    <source>
        <dbReference type="EMBL" id="KAF5728254.1"/>
    </source>
</evidence>
<dbReference type="Pfam" id="PF04859">
    <property type="entry name" value="DUF641"/>
    <property type="match status" value="1"/>
</dbReference>
<keyword evidence="5" id="KW-1185">Reference proteome</keyword>
<reference evidence="4 5" key="1">
    <citation type="journal article" date="2020" name="Nat. Commun.">
        <title>Genome of Tripterygium wilfordii and identification of cytochrome P450 involved in triptolide biosynthesis.</title>
        <authorList>
            <person name="Tu L."/>
            <person name="Su P."/>
            <person name="Zhang Z."/>
            <person name="Gao L."/>
            <person name="Wang J."/>
            <person name="Hu T."/>
            <person name="Zhou J."/>
            <person name="Zhang Y."/>
            <person name="Zhao Y."/>
            <person name="Liu Y."/>
            <person name="Song Y."/>
            <person name="Tong Y."/>
            <person name="Lu Y."/>
            <person name="Yang J."/>
            <person name="Xu C."/>
            <person name="Jia M."/>
            <person name="Peters R.J."/>
            <person name="Huang L."/>
            <person name="Gao W."/>
        </authorList>
    </citation>
    <scope>NUCLEOTIDE SEQUENCE [LARGE SCALE GENOMIC DNA]</scope>
    <source>
        <strain evidence="5">cv. XIE 37</strain>
        <tissue evidence="4">Leaf</tissue>
    </source>
</reference>
<dbReference type="PANTHER" id="PTHR31161">
    <property type="entry name" value="PROTEIN GRAVITROPIC IN THE LIGHT 1"/>
    <property type="match status" value="1"/>
</dbReference>
<gene>
    <name evidence="4" type="ORF">HS088_TW21G00399</name>
</gene>
<name>A0A7J7C273_TRIWF</name>
<feature type="domain" description="DUF641" evidence="2">
    <location>
        <begin position="74"/>
        <end position="197"/>
    </location>
</feature>
<feature type="compositionally biased region" description="Basic and acidic residues" evidence="1">
    <location>
        <begin position="46"/>
        <end position="56"/>
    </location>
</feature>
<sequence>MDSVKPSAVTPTKSKLARTFTKVLHLRTATGVCPVDGVQKVKLQEKFKEEKHEPKNTDSQPLSVDENDEEFQKRVAFEALIARLFASIASVKASYAQLQYTQCPYDSEGIQAADELVVSELKNLSELKQCYVKKMFDPSPESTMLLAEIQEQKSVAKTYEIMGKKLESQSKLKDSEITYLREKLEESNKQNRLLGKRLNQSGQLSMLDNIHQSRLSPSHFVTVLRYATKSIRSFVRLMIDEMKAADWDLDAAATSIQPGVVYWKPDHKCFAFESFVCKKMFDGFHLPNFGLQKKPLAVKTNQQMLFFGRFLELKSVKAKEYLFQKPSSVFAEFCRVKYLQLVHPQMESSFFGNLSQRSLVKSSQFSDSTFFVSFAEMAKWVYLLHCLSFSFEPEGSIFQVGKGRRFSDIYMEVVADEAFLASDTTAQESDPGVAFTIVPGFKIGKIIIQSQVYLAQVR</sequence>
<feature type="domain" description="GIL1/IRKI C-terminal" evidence="3">
    <location>
        <begin position="397"/>
        <end position="453"/>
    </location>
</feature>
<dbReference type="InterPro" id="IPR040225">
    <property type="entry name" value="GIL1-like"/>
</dbReference>
<dbReference type="GO" id="GO:0009959">
    <property type="term" value="P:negative gravitropism"/>
    <property type="evidence" value="ECO:0007669"/>
    <property type="project" value="InterPro"/>
</dbReference>
<dbReference type="InParanoid" id="A0A7J7C273"/>
<protein>
    <recommendedName>
        <fullName evidence="6">DUF641 domain-containing protein</fullName>
    </recommendedName>
</protein>
<accession>A0A7J7C273</accession>
<dbReference type="GO" id="GO:0009639">
    <property type="term" value="P:response to red or far red light"/>
    <property type="evidence" value="ECO:0007669"/>
    <property type="project" value="InterPro"/>
</dbReference>
<evidence type="ECO:0000259" key="3">
    <source>
        <dbReference type="Pfam" id="PF24994"/>
    </source>
</evidence>
<dbReference type="Proteomes" id="UP000593562">
    <property type="component" value="Unassembled WGS sequence"/>
</dbReference>
<comment type="caution">
    <text evidence="4">The sequence shown here is derived from an EMBL/GenBank/DDBJ whole genome shotgun (WGS) entry which is preliminary data.</text>
</comment>
<evidence type="ECO:0008006" key="6">
    <source>
        <dbReference type="Google" id="ProtNLM"/>
    </source>
</evidence>
<evidence type="ECO:0000256" key="1">
    <source>
        <dbReference type="SAM" id="MobiDB-lite"/>
    </source>
</evidence>
<dbReference type="AlphaFoldDB" id="A0A7J7C273"/>
<proteinExistence type="predicted"/>
<feature type="region of interest" description="Disordered" evidence="1">
    <location>
        <begin position="46"/>
        <end position="66"/>
    </location>
</feature>